<feature type="compositionally biased region" description="Low complexity" evidence="1">
    <location>
        <begin position="125"/>
        <end position="138"/>
    </location>
</feature>
<keyword evidence="2" id="KW-0946">Virion</keyword>
<evidence type="ECO:0000256" key="1">
    <source>
        <dbReference type="SAM" id="MobiDB-lite"/>
    </source>
</evidence>
<feature type="compositionally biased region" description="Gly residues" evidence="1">
    <location>
        <begin position="81"/>
        <end position="124"/>
    </location>
</feature>
<accession>A0ABW4VWU8</accession>
<name>A0ABW4VWU8_9BACI</name>
<dbReference type="Proteomes" id="UP001597383">
    <property type="component" value="Unassembled WGS sequence"/>
</dbReference>
<evidence type="ECO:0000313" key="3">
    <source>
        <dbReference type="Proteomes" id="UP001597383"/>
    </source>
</evidence>
<organism evidence="2 3">
    <name type="scientific">Ornithinibacillus salinisoli</name>
    <dbReference type="NCBI Taxonomy" id="1848459"/>
    <lineage>
        <taxon>Bacteria</taxon>
        <taxon>Bacillati</taxon>
        <taxon>Bacillota</taxon>
        <taxon>Bacilli</taxon>
        <taxon>Bacillales</taxon>
        <taxon>Bacillaceae</taxon>
        <taxon>Ornithinibacillus</taxon>
    </lineage>
</organism>
<dbReference type="InterPro" id="IPR020108">
    <property type="entry name" value="Spore_coat_CotD"/>
</dbReference>
<keyword evidence="2" id="KW-0167">Capsid protein</keyword>
<dbReference type="EMBL" id="JBHUHQ010000002">
    <property type="protein sequence ID" value="MFD2042985.1"/>
    <property type="molecule type" value="Genomic_DNA"/>
</dbReference>
<protein>
    <submittedName>
        <fullName evidence="2">CotD family spore coat protein</fullName>
    </submittedName>
</protein>
<feature type="region of interest" description="Disordered" evidence="1">
    <location>
        <begin position="81"/>
        <end position="138"/>
    </location>
</feature>
<dbReference type="Pfam" id="PF11122">
    <property type="entry name" value="Spore-coat_CotD"/>
    <property type="match status" value="1"/>
</dbReference>
<comment type="caution">
    <text evidence="2">The sequence shown here is derived from an EMBL/GenBank/DDBJ whole genome shotgun (WGS) entry which is preliminary data.</text>
</comment>
<evidence type="ECO:0000313" key="2">
    <source>
        <dbReference type="EMBL" id="MFD2042985.1"/>
    </source>
</evidence>
<dbReference type="RefSeq" id="WP_377554744.1">
    <property type="nucleotide sequence ID" value="NZ_JBHUHQ010000002.1"/>
</dbReference>
<keyword evidence="3" id="KW-1185">Reference proteome</keyword>
<sequence length="138" mass="13831">MRHRPRPHCGPKKIVHPTQCNVVHCCSEETVDQIHPSHTTVMNHHLIKNQHYYPHSTSVVNTVNSVDVFGGAYNVPSPGPGVGGPGVGGPGVGGPGMAGPGMAGPGMGGPGMGGPGMGGPGMTGPAGRPPAAGANPWR</sequence>
<proteinExistence type="predicted"/>
<gene>
    <name evidence="2" type="ORF">ACFSJF_01505</name>
</gene>
<reference evidence="3" key="1">
    <citation type="journal article" date="2019" name="Int. J. Syst. Evol. Microbiol.">
        <title>The Global Catalogue of Microorganisms (GCM) 10K type strain sequencing project: providing services to taxonomists for standard genome sequencing and annotation.</title>
        <authorList>
            <consortium name="The Broad Institute Genomics Platform"/>
            <consortium name="The Broad Institute Genome Sequencing Center for Infectious Disease"/>
            <person name="Wu L."/>
            <person name="Ma J."/>
        </authorList>
    </citation>
    <scope>NUCLEOTIDE SEQUENCE [LARGE SCALE GENOMIC DNA]</scope>
    <source>
        <strain evidence="3">R28</strain>
    </source>
</reference>